<dbReference type="FunFam" id="1.20.900.10:FF:000007">
    <property type="entry name" value="rho guanine nucleotide exchange factor 19"/>
    <property type="match status" value="1"/>
</dbReference>
<dbReference type="InterPro" id="IPR011993">
    <property type="entry name" value="PH-like_dom_sf"/>
</dbReference>
<dbReference type="SUPFAM" id="SSF48065">
    <property type="entry name" value="DBL homology domain (DH-domain)"/>
    <property type="match status" value="1"/>
</dbReference>
<dbReference type="InterPro" id="IPR000219">
    <property type="entry name" value="DH_dom"/>
</dbReference>
<evidence type="ECO:0008006" key="9">
    <source>
        <dbReference type="Google" id="ProtNLM"/>
    </source>
</evidence>
<feature type="compositionally biased region" description="Pro residues" evidence="3">
    <location>
        <begin position="830"/>
        <end position="854"/>
    </location>
</feature>
<keyword evidence="1 2" id="KW-0728">SH3 domain</keyword>
<dbReference type="Gene3D" id="2.30.30.40">
    <property type="entry name" value="SH3 Domains"/>
    <property type="match status" value="1"/>
</dbReference>
<feature type="compositionally biased region" description="Basic residues" evidence="3">
    <location>
        <begin position="710"/>
        <end position="721"/>
    </location>
</feature>
<feature type="region of interest" description="Disordered" evidence="3">
    <location>
        <begin position="536"/>
        <end position="1003"/>
    </location>
</feature>
<dbReference type="PANTHER" id="PTHR12845:SF5">
    <property type="entry name" value="EPHEXIN, ISOFORM D"/>
    <property type="match status" value="1"/>
</dbReference>
<dbReference type="PROSITE" id="PS50010">
    <property type="entry name" value="DH_2"/>
    <property type="match status" value="1"/>
</dbReference>
<evidence type="ECO:0000256" key="2">
    <source>
        <dbReference type="PROSITE-ProRule" id="PRU00192"/>
    </source>
</evidence>
<feature type="compositionally biased region" description="Low complexity" evidence="3">
    <location>
        <begin position="346"/>
        <end position="384"/>
    </location>
</feature>
<dbReference type="Pfam" id="PF00169">
    <property type="entry name" value="PH"/>
    <property type="match status" value="1"/>
</dbReference>
<feature type="compositionally biased region" description="Basic residues" evidence="3">
    <location>
        <begin position="751"/>
        <end position="760"/>
    </location>
</feature>
<feature type="region of interest" description="Disordered" evidence="3">
    <location>
        <begin position="1"/>
        <end position="80"/>
    </location>
</feature>
<feature type="region of interest" description="Disordered" evidence="3">
    <location>
        <begin position="180"/>
        <end position="497"/>
    </location>
</feature>
<feature type="compositionally biased region" description="Basic and acidic residues" evidence="3">
    <location>
        <begin position="479"/>
        <end position="496"/>
    </location>
</feature>
<feature type="compositionally biased region" description="Acidic residues" evidence="3">
    <location>
        <begin position="1080"/>
        <end position="1090"/>
    </location>
</feature>
<evidence type="ECO:0000259" key="6">
    <source>
        <dbReference type="PROSITE" id="PS50010"/>
    </source>
</evidence>
<feature type="region of interest" description="Disordered" evidence="3">
    <location>
        <begin position="145"/>
        <end position="164"/>
    </location>
</feature>
<dbReference type="CDD" id="cd00160">
    <property type="entry name" value="RhoGEF"/>
    <property type="match status" value="1"/>
</dbReference>
<dbReference type="Pfam" id="PF00621">
    <property type="entry name" value="RhoGEF"/>
    <property type="match status" value="1"/>
</dbReference>
<dbReference type="Gene3D" id="2.30.29.30">
    <property type="entry name" value="Pleckstrin-homology domain (PH domain)/Phosphotyrosine-binding domain (PTB)"/>
    <property type="match status" value="1"/>
</dbReference>
<dbReference type="SMART" id="SM00325">
    <property type="entry name" value="RhoGEF"/>
    <property type="match status" value="1"/>
</dbReference>
<evidence type="ECO:0000256" key="1">
    <source>
        <dbReference type="ARBA" id="ARBA00022443"/>
    </source>
</evidence>
<feature type="compositionally biased region" description="Low complexity" evidence="3">
    <location>
        <begin position="735"/>
        <end position="750"/>
    </location>
</feature>
<dbReference type="InterPro" id="IPR047271">
    <property type="entry name" value="Ephexin-like"/>
</dbReference>
<feature type="domain" description="SH3" evidence="4">
    <location>
        <begin position="1529"/>
        <end position="1590"/>
    </location>
</feature>
<proteinExistence type="predicted"/>
<keyword evidence="8" id="KW-1185">Reference proteome</keyword>
<feature type="compositionally biased region" description="Basic and acidic residues" evidence="3">
    <location>
        <begin position="817"/>
        <end position="829"/>
    </location>
</feature>
<feature type="compositionally biased region" description="Acidic residues" evidence="3">
    <location>
        <begin position="783"/>
        <end position="796"/>
    </location>
</feature>
<feature type="compositionally biased region" description="Basic and acidic residues" evidence="3">
    <location>
        <begin position="317"/>
        <end position="333"/>
    </location>
</feature>
<name>A0A8W8JUA0_MAGGI</name>
<evidence type="ECO:0000259" key="4">
    <source>
        <dbReference type="PROSITE" id="PS50002"/>
    </source>
</evidence>
<feature type="compositionally biased region" description="Polar residues" evidence="3">
    <location>
        <begin position="257"/>
        <end position="274"/>
    </location>
</feature>
<dbReference type="InterPro" id="IPR035899">
    <property type="entry name" value="DBL_dom_sf"/>
</dbReference>
<feature type="domain" description="PH" evidence="5">
    <location>
        <begin position="1377"/>
        <end position="1518"/>
    </location>
</feature>
<dbReference type="InterPro" id="IPR047270">
    <property type="entry name" value="PH_ephexin"/>
</dbReference>
<feature type="compositionally biased region" description="Basic and acidic residues" evidence="3">
    <location>
        <begin position="36"/>
        <end position="48"/>
    </location>
</feature>
<dbReference type="GO" id="GO:0005085">
    <property type="term" value="F:guanyl-nucleotide exchange factor activity"/>
    <property type="evidence" value="ECO:0007669"/>
    <property type="project" value="InterPro"/>
</dbReference>
<feature type="compositionally biased region" description="Basic and acidic residues" evidence="3">
    <location>
        <begin position="403"/>
        <end position="445"/>
    </location>
</feature>
<dbReference type="SUPFAM" id="SSF50729">
    <property type="entry name" value="PH domain-like"/>
    <property type="match status" value="1"/>
</dbReference>
<organism evidence="7 8">
    <name type="scientific">Magallana gigas</name>
    <name type="common">Pacific oyster</name>
    <name type="synonym">Crassostrea gigas</name>
    <dbReference type="NCBI Taxonomy" id="29159"/>
    <lineage>
        <taxon>Eukaryota</taxon>
        <taxon>Metazoa</taxon>
        <taxon>Spiralia</taxon>
        <taxon>Lophotrochozoa</taxon>
        <taxon>Mollusca</taxon>
        <taxon>Bivalvia</taxon>
        <taxon>Autobranchia</taxon>
        <taxon>Pteriomorphia</taxon>
        <taxon>Ostreida</taxon>
        <taxon>Ostreoidea</taxon>
        <taxon>Ostreidae</taxon>
        <taxon>Magallana</taxon>
    </lineage>
</organism>
<feature type="domain" description="DH" evidence="6">
    <location>
        <begin position="1156"/>
        <end position="1345"/>
    </location>
</feature>
<sequence length="1623" mass="181035">MDKFGVHLKHTELPNSREKERVRQTHTRRNQPANLKDLKNMFEGKSDGGTDSSSAPVSMGTDFKRSYTTQKTVTKTKTRAKTGQDLEDLAVLSQVKISIDANKNTTLEKTDSPKGARKFPKDDKLAEPLVVKSKVMASSSKTFKATVDSKVHRLNSEEKNPVQVDKKMAASSLIGNLALLQTRPGYGKKSDSSTVQSETSKSNGIFNEKSSFLKDKKTSSKESVNSDKEISKLTRSDKKGQFEKDKKGSAYTKKPETSVSTGPGLSRHSSSDSVASEKLSPRTSLRSKNRLKLDQSAGSDTGSSGSVSPRNKSFSPECKEEKPEWMEKSKELVNKFQTKLKKPESESTTSGSVSTNKSSTSASSTSKSTSSTHKTETVTNTSSTFPKASVQRTDSGKKSTSLTKKEVIVTKDASSSKEFLEKFAKDKDSKEQRAEKLVLSRKESSELFQKLKGGYEQSDDASKSAQPKPKIEVPNSNKFVERRNSFEKPKPTDTTKCKTLRNLQDDGKIVGVKDRISALNQGKGEVVDERFKKQIQTQKSVESVRSSDQEYHDVAVNLAPANDWPSDSDSSADNMYEYIPATDPSKQTTEDVQFRLTRKHGQKSTSINRKGSDRPSFILASSVDGDDSSEVTTTESSSKEGTLESTEDGTGIDADVDENDSDGSGSSGIYEPIDPDWESYKPKDPSGQDQEPPVLPPERNQNKKKDGKTIGKKLKKLKGKLGSKQNESGLPKVPSTSSLTSNGSSSGLLKKVGKMMKKTKANGNQSRNGEDPEEVGICNSENDSSDINEDIYEDEPVQLRPHVASSGGEDNSGSDIYEQHYEPDIDRLPPRPPPPPPTAPPVPPVPPRLSLPPVPDKEVPPPRPPSTGRIPLKSPGDDTPALPPRNRISGNINLDMVVPISPGGRSGPTWHPSAESYLHGHNVKGSKFNDHMDGGGSSSSSDECGMVRDTGYIEPDPPVKSRGGIIKQESMPQEPAPPIPPVLRREKEPLNKRPSSGYAGFKEVPQNSVTAPFDDLMTYKRHLDLKDELDDIPYIDMSEDQLYGTLDRRYTSKFESEPLYQCYHRDMVSRSSRRHTEMAELSEDDDEEEPVQMTMPDRGERIYEAVEDIDEVPKSKKLSTLEMFGKTGSVLRALWADMPEVKESGVLANVSPHERKIQEAMFEIITSEASYLKSLNVLVDVFLMSPEFSSEHSDRCVMNRSERHVLFSNIGCVRDTSENFLCDLETSWQKSVFLEDICDIIYKHAANKFECYVRYCTNQTFQERATQELQKRPEASEAIKRLERNPACQGLPMISFLLLPMQRITRLPLLVDAICHRLEPDTPKHKSACKALDALNKVVKKCNDGAKRMQQTEQMCHLVRNLEFKVKEIPLISASRFLVKQGELTRILPDSTTRIPFGKKGSSKQQVYIYLFNDLLIISKKKKCRSSYSFTPQNISQLFNNTYVVTDYAKRNSLHVENLDSVDKTKKLFPTAAPSGFKNMFMVALLENHEQKQVELILSCKSPSDRTRWIDALSPTTKESESEKIYEEWDCPQVQCIKRFNATEPDELGLEESDVINVFKKMADGWYEGERIRDGEKGWFPADHTEEIINSHVRSRNLRLRYRLMLASQEYSNATVQGGVIRT</sequence>
<feature type="region of interest" description="Disordered" evidence="3">
    <location>
        <begin position="106"/>
        <end position="125"/>
    </location>
</feature>
<dbReference type="SUPFAM" id="SSF50044">
    <property type="entry name" value="SH3-domain"/>
    <property type="match status" value="1"/>
</dbReference>
<feature type="compositionally biased region" description="Polar residues" evidence="3">
    <location>
        <begin position="296"/>
        <end position="314"/>
    </location>
</feature>
<dbReference type="SMART" id="SM00233">
    <property type="entry name" value="PH"/>
    <property type="match status" value="1"/>
</dbReference>
<dbReference type="PROSITE" id="PS50003">
    <property type="entry name" value="PH_DOMAIN"/>
    <property type="match status" value="1"/>
</dbReference>
<dbReference type="InterPro" id="IPR036028">
    <property type="entry name" value="SH3-like_dom_sf"/>
</dbReference>
<feature type="compositionally biased region" description="Polar residues" evidence="3">
    <location>
        <begin position="390"/>
        <end position="402"/>
    </location>
</feature>
<dbReference type="Proteomes" id="UP000005408">
    <property type="component" value="Unassembled WGS sequence"/>
</dbReference>
<dbReference type="Gene3D" id="1.20.900.10">
    <property type="entry name" value="Dbl homology (DH) domain"/>
    <property type="match status" value="1"/>
</dbReference>
<dbReference type="Pfam" id="PF07653">
    <property type="entry name" value="SH3_2"/>
    <property type="match status" value="1"/>
</dbReference>
<evidence type="ECO:0000313" key="8">
    <source>
        <dbReference type="Proteomes" id="UP000005408"/>
    </source>
</evidence>
<dbReference type="CDD" id="cd01221">
    <property type="entry name" value="PH_ephexin"/>
    <property type="match status" value="1"/>
</dbReference>
<feature type="compositionally biased region" description="Basic and acidic residues" evidence="3">
    <location>
        <begin position="1"/>
        <end position="23"/>
    </location>
</feature>
<feature type="compositionally biased region" description="Basic and acidic residues" evidence="3">
    <location>
        <begin position="147"/>
        <end position="164"/>
    </location>
</feature>
<protein>
    <recommendedName>
        <fullName evidence="9">Ephexin-1</fullName>
    </recommendedName>
</protein>
<feature type="compositionally biased region" description="Basic and acidic residues" evidence="3">
    <location>
        <begin position="211"/>
        <end position="256"/>
    </location>
</feature>
<feature type="compositionally biased region" description="Polar residues" evidence="3">
    <location>
        <begin position="192"/>
        <end position="210"/>
    </location>
</feature>
<evidence type="ECO:0000256" key="3">
    <source>
        <dbReference type="SAM" id="MobiDB-lite"/>
    </source>
</evidence>
<feature type="region of interest" description="Disordered" evidence="3">
    <location>
        <begin position="1074"/>
        <end position="1093"/>
    </location>
</feature>
<evidence type="ECO:0000313" key="7">
    <source>
        <dbReference type="EnsemblMetazoa" id="G20534.8:cds"/>
    </source>
</evidence>
<dbReference type="SMART" id="SM00326">
    <property type="entry name" value="SH3"/>
    <property type="match status" value="1"/>
</dbReference>
<dbReference type="PROSITE" id="PS50002">
    <property type="entry name" value="SH3"/>
    <property type="match status" value="1"/>
</dbReference>
<dbReference type="PANTHER" id="PTHR12845">
    <property type="entry name" value="GUANINE NUCLEOTIDE EXCHANGE FACTOR"/>
    <property type="match status" value="1"/>
</dbReference>
<feature type="compositionally biased region" description="Basic and acidic residues" evidence="3">
    <location>
        <begin position="700"/>
        <end position="709"/>
    </location>
</feature>
<dbReference type="EnsemblMetazoa" id="G20534.8">
    <property type="protein sequence ID" value="G20534.8:cds"/>
    <property type="gene ID" value="G20534"/>
</dbReference>
<reference evidence="7" key="1">
    <citation type="submission" date="2022-08" db="UniProtKB">
        <authorList>
            <consortium name="EnsemblMetazoa"/>
        </authorList>
    </citation>
    <scope>IDENTIFICATION</scope>
    <source>
        <strain evidence="7">05x7-T-G4-1.051#20</strain>
    </source>
</reference>
<dbReference type="CDD" id="cd11793">
    <property type="entry name" value="SH3_ephexin1_like"/>
    <property type="match status" value="1"/>
</dbReference>
<dbReference type="InterPro" id="IPR001452">
    <property type="entry name" value="SH3_domain"/>
</dbReference>
<accession>A0A8W8JUA0</accession>
<dbReference type="InterPro" id="IPR001849">
    <property type="entry name" value="PH_domain"/>
</dbReference>
<evidence type="ECO:0000259" key="5">
    <source>
        <dbReference type="PROSITE" id="PS50003"/>
    </source>
</evidence>